<keyword evidence="7 12" id="KW-0378">Hydrolase</keyword>
<dbReference type="HOGENOM" id="CLU_1024828_0_0_1"/>
<protein>
    <submittedName>
        <fullName evidence="12">Probable phosphoribosyl-amp cyclohydrolase</fullName>
        <ecNumber evidence="12">3.5.4.19</ecNumber>
    </submittedName>
</protein>
<evidence type="ECO:0000256" key="8">
    <source>
        <dbReference type="ARBA" id="ARBA00022840"/>
    </source>
</evidence>
<dbReference type="PaxDb" id="35128-Thaps268256"/>
<dbReference type="eggNOG" id="KOG4311">
    <property type="taxonomic scope" value="Eukaryota"/>
</dbReference>
<reference evidence="12 13" key="2">
    <citation type="journal article" date="2008" name="Nature">
        <title>The Phaeodactylum genome reveals the evolutionary history of diatom genomes.</title>
        <authorList>
            <person name="Bowler C."/>
            <person name="Allen A.E."/>
            <person name="Badger J.H."/>
            <person name="Grimwood J."/>
            <person name="Jabbari K."/>
            <person name="Kuo A."/>
            <person name="Maheswari U."/>
            <person name="Martens C."/>
            <person name="Maumus F."/>
            <person name="Otillar R.P."/>
            <person name="Rayko E."/>
            <person name="Salamov A."/>
            <person name="Vandepoele K."/>
            <person name="Beszteri B."/>
            <person name="Gruber A."/>
            <person name="Heijde M."/>
            <person name="Katinka M."/>
            <person name="Mock T."/>
            <person name="Valentin K."/>
            <person name="Verret F."/>
            <person name="Berges J.A."/>
            <person name="Brownlee C."/>
            <person name="Cadoret J.P."/>
            <person name="Chiovitti A."/>
            <person name="Choi C.J."/>
            <person name="Coesel S."/>
            <person name="De Martino A."/>
            <person name="Detter J.C."/>
            <person name="Durkin C."/>
            <person name="Falciatore A."/>
            <person name="Fournet J."/>
            <person name="Haruta M."/>
            <person name="Huysman M.J."/>
            <person name="Jenkins B.D."/>
            <person name="Jiroutova K."/>
            <person name="Jorgensen R.E."/>
            <person name="Joubert Y."/>
            <person name="Kaplan A."/>
            <person name="Kroger N."/>
            <person name="Kroth P.G."/>
            <person name="La Roche J."/>
            <person name="Lindquist E."/>
            <person name="Lommer M."/>
            <person name="Martin-Jezequel V."/>
            <person name="Lopez P.J."/>
            <person name="Lucas S."/>
            <person name="Mangogna M."/>
            <person name="McGinnis K."/>
            <person name="Medlin L.K."/>
            <person name="Montsant A."/>
            <person name="Oudot-Le Secq M.P."/>
            <person name="Napoli C."/>
            <person name="Obornik M."/>
            <person name="Parker M.S."/>
            <person name="Petit J.L."/>
            <person name="Porcel B.M."/>
            <person name="Poulsen N."/>
            <person name="Robison M."/>
            <person name="Rychlewski L."/>
            <person name="Rynearson T.A."/>
            <person name="Schmutz J."/>
            <person name="Shapiro H."/>
            <person name="Siaut M."/>
            <person name="Stanley M."/>
            <person name="Sussman M.R."/>
            <person name="Taylor A.R."/>
            <person name="Vardi A."/>
            <person name="von Dassow P."/>
            <person name="Vyverman W."/>
            <person name="Willis A."/>
            <person name="Wyrwicz L.S."/>
            <person name="Rokhsar D.S."/>
            <person name="Weissenbach J."/>
            <person name="Armbrust E.V."/>
            <person name="Green B.R."/>
            <person name="Van de Peer Y."/>
            <person name="Grigoriev I.V."/>
        </authorList>
    </citation>
    <scope>NUCLEOTIDE SEQUENCE [LARGE SCALE GENOMIC DNA]</scope>
    <source>
        <strain evidence="12 13">CCMP1335</strain>
    </source>
</reference>
<comment type="pathway">
    <text evidence="3">Amino-acid biosynthesis; L-histidine biosynthesis; L-histidine from 5-phospho-alpha-D-ribose 1-diphosphate: step 3/9.</text>
</comment>
<dbReference type="UniPathway" id="UPA00031">
    <property type="reaction ID" value="UER00007"/>
</dbReference>
<dbReference type="InterPro" id="IPR021130">
    <property type="entry name" value="PRib-ATP_PPHydrolase-like"/>
</dbReference>
<accession>B8BUA9</accession>
<evidence type="ECO:0000313" key="12">
    <source>
        <dbReference type="EMBL" id="EED94728.1"/>
    </source>
</evidence>
<comment type="catalytic activity">
    <reaction evidence="1">
        <text>1-(5-phospho-beta-D-ribosyl)-5'-AMP + H2O = 1-(5-phospho-beta-D-ribosyl)-5-[(5-phospho-beta-D-ribosylamino)methylideneamino]imidazole-4-carboxamide</text>
        <dbReference type="Rhea" id="RHEA:20049"/>
        <dbReference type="ChEBI" id="CHEBI:15377"/>
        <dbReference type="ChEBI" id="CHEBI:58435"/>
        <dbReference type="ChEBI" id="CHEBI:59457"/>
        <dbReference type="EC" id="3.5.4.19"/>
    </reaction>
</comment>
<dbReference type="EMBL" id="CM000639">
    <property type="protein sequence ID" value="EED94728.1"/>
    <property type="molecule type" value="Genomic_DNA"/>
</dbReference>
<dbReference type="NCBIfam" id="TIGR03188">
    <property type="entry name" value="histidine_hisI"/>
    <property type="match status" value="1"/>
</dbReference>
<dbReference type="GO" id="GO:0000105">
    <property type="term" value="P:L-histidine biosynthetic process"/>
    <property type="evidence" value="ECO:0007669"/>
    <property type="project" value="UniProtKB-UniPathway"/>
</dbReference>
<dbReference type="PANTHER" id="PTHR42945">
    <property type="entry name" value="HISTIDINE BIOSYNTHESIS BIFUNCTIONAL PROTEIN"/>
    <property type="match status" value="1"/>
</dbReference>
<dbReference type="SUPFAM" id="SSF101386">
    <property type="entry name" value="all-alpha NTP pyrophosphatases"/>
    <property type="match status" value="1"/>
</dbReference>
<dbReference type="CDD" id="cd11546">
    <property type="entry name" value="NTP-PPase_His4"/>
    <property type="match status" value="1"/>
</dbReference>
<dbReference type="Pfam" id="PF01503">
    <property type="entry name" value="PRA-PH"/>
    <property type="match status" value="1"/>
</dbReference>
<evidence type="ECO:0000256" key="7">
    <source>
        <dbReference type="ARBA" id="ARBA00022801"/>
    </source>
</evidence>
<dbReference type="GeneID" id="7450256"/>
<keyword evidence="6" id="KW-0547">Nucleotide-binding</keyword>
<evidence type="ECO:0000256" key="2">
    <source>
        <dbReference type="ARBA" id="ARBA00001460"/>
    </source>
</evidence>
<name>B8BUA9_THAPS</name>
<dbReference type="InterPro" id="IPR008179">
    <property type="entry name" value="HisE"/>
</dbReference>
<keyword evidence="10" id="KW-0511">Multifunctional enzyme</keyword>
<dbReference type="KEGG" id="tps:THAPSDRAFT_268256"/>
<dbReference type="RefSeq" id="XP_002287285.1">
    <property type="nucleotide sequence ID" value="XM_002287249.1"/>
</dbReference>
<dbReference type="GO" id="GO:0005524">
    <property type="term" value="F:ATP binding"/>
    <property type="evidence" value="ECO:0007669"/>
    <property type="project" value="UniProtKB-KW"/>
</dbReference>
<dbReference type="STRING" id="35128.B8BUA9"/>
<dbReference type="PANTHER" id="PTHR42945:SF1">
    <property type="entry name" value="HISTIDINE BIOSYNTHESIS BIFUNCTIONAL PROTEIN HIS7"/>
    <property type="match status" value="1"/>
</dbReference>
<dbReference type="GO" id="GO:0004635">
    <property type="term" value="F:phosphoribosyl-AMP cyclohydrolase activity"/>
    <property type="evidence" value="ECO:0007669"/>
    <property type="project" value="UniProtKB-EC"/>
</dbReference>
<dbReference type="Proteomes" id="UP000001449">
    <property type="component" value="Chromosome 2"/>
</dbReference>
<evidence type="ECO:0000256" key="1">
    <source>
        <dbReference type="ARBA" id="ARBA00000024"/>
    </source>
</evidence>
<dbReference type="Gene3D" id="3.10.20.810">
    <property type="entry name" value="Phosphoribosyl-AMP cyclohydrolase"/>
    <property type="match status" value="1"/>
</dbReference>
<keyword evidence="5" id="KW-0028">Amino-acid biosynthesis</keyword>
<dbReference type="InterPro" id="IPR002496">
    <property type="entry name" value="PRib_AMP_CycHydrolase_dom"/>
</dbReference>
<evidence type="ECO:0000256" key="6">
    <source>
        <dbReference type="ARBA" id="ARBA00022741"/>
    </source>
</evidence>
<gene>
    <name evidence="12" type="ORF">THAPSDRAFT_268256</name>
</gene>
<keyword evidence="9" id="KW-0368">Histidine biosynthesis</keyword>
<sequence>MDEWNTKGLKWTIQLTCSVGDDVVEKVAAISKACKENAGSITLVDPTAEQLGLSYATCVKTDRGDGLYTTVVSTRSGEALGLVYSSKESIVAALQSGRGVYYSRSRNGLWRKGDTSGHFQTLHRLDVDCDGDALRFTVTQRGDDIRAFCHLNTLTCWGEPRGLRHLEGTLQQRLKDAPVGSYTKRLFEDEILLRDKLVEEAQELSEADTKQHVAEELADVLYFAMVRAAKAGVSIDDAVEELDRRTRKVTRRQGDSKVERIKAGDKILGKKG</sequence>
<dbReference type="InterPro" id="IPR038019">
    <property type="entry name" value="PRib_AMP_CycHydrolase_sf"/>
</dbReference>
<evidence type="ECO:0000256" key="10">
    <source>
        <dbReference type="ARBA" id="ARBA00023268"/>
    </source>
</evidence>
<evidence type="ECO:0000256" key="5">
    <source>
        <dbReference type="ARBA" id="ARBA00022605"/>
    </source>
</evidence>
<dbReference type="Gene3D" id="1.10.287.1080">
    <property type="entry name" value="MazG-like"/>
    <property type="match status" value="1"/>
</dbReference>
<dbReference type="AlphaFoldDB" id="B8BUA9"/>
<evidence type="ECO:0000256" key="3">
    <source>
        <dbReference type="ARBA" id="ARBA00005169"/>
    </source>
</evidence>
<proteinExistence type="predicted"/>
<dbReference type="SUPFAM" id="SSF141734">
    <property type="entry name" value="HisI-like"/>
    <property type="match status" value="1"/>
</dbReference>
<reference evidence="12 13" key="1">
    <citation type="journal article" date="2004" name="Science">
        <title>The genome of the diatom Thalassiosira pseudonana: ecology, evolution, and metabolism.</title>
        <authorList>
            <person name="Armbrust E.V."/>
            <person name="Berges J.A."/>
            <person name="Bowler C."/>
            <person name="Green B.R."/>
            <person name="Martinez D."/>
            <person name="Putnam N.H."/>
            <person name="Zhou S."/>
            <person name="Allen A.E."/>
            <person name="Apt K.E."/>
            <person name="Bechner M."/>
            <person name="Brzezinski M.A."/>
            <person name="Chaal B.K."/>
            <person name="Chiovitti A."/>
            <person name="Davis A.K."/>
            <person name="Demarest M.S."/>
            <person name="Detter J.C."/>
            <person name="Glavina T."/>
            <person name="Goodstein D."/>
            <person name="Hadi M.Z."/>
            <person name="Hellsten U."/>
            <person name="Hildebrand M."/>
            <person name="Jenkins B.D."/>
            <person name="Jurka J."/>
            <person name="Kapitonov V.V."/>
            <person name="Kroger N."/>
            <person name="Lau W.W."/>
            <person name="Lane T.W."/>
            <person name="Larimer F.W."/>
            <person name="Lippmeier J.C."/>
            <person name="Lucas S."/>
            <person name="Medina M."/>
            <person name="Montsant A."/>
            <person name="Obornik M."/>
            <person name="Parker M.S."/>
            <person name="Palenik B."/>
            <person name="Pazour G.J."/>
            <person name="Richardson P.M."/>
            <person name="Rynearson T.A."/>
            <person name="Saito M.A."/>
            <person name="Schwartz D.C."/>
            <person name="Thamatrakoln K."/>
            <person name="Valentin K."/>
            <person name="Vardi A."/>
            <person name="Wilkerson F.P."/>
            <person name="Rokhsar D.S."/>
        </authorList>
    </citation>
    <scope>NUCLEOTIDE SEQUENCE [LARGE SCALE GENOMIC DNA]</scope>
    <source>
        <strain evidence="12 13">CCMP1335</strain>
    </source>
</reference>
<organism evidence="12 13">
    <name type="scientific">Thalassiosira pseudonana</name>
    <name type="common">Marine diatom</name>
    <name type="synonym">Cyclotella nana</name>
    <dbReference type="NCBI Taxonomy" id="35128"/>
    <lineage>
        <taxon>Eukaryota</taxon>
        <taxon>Sar</taxon>
        <taxon>Stramenopiles</taxon>
        <taxon>Ochrophyta</taxon>
        <taxon>Bacillariophyta</taxon>
        <taxon>Coscinodiscophyceae</taxon>
        <taxon>Thalassiosirophycidae</taxon>
        <taxon>Thalassiosirales</taxon>
        <taxon>Thalassiosiraceae</taxon>
        <taxon>Thalassiosira</taxon>
    </lineage>
</organism>
<comment type="catalytic activity">
    <reaction evidence="2">
        <text>1-(5-phospho-beta-D-ribosyl)-ATP + H2O = 1-(5-phospho-beta-D-ribosyl)-5'-AMP + diphosphate + H(+)</text>
        <dbReference type="Rhea" id="RHEA:22828"/>
        <dbReference type="ChEBI" id="CHEBI:15377"/>
        <dbReference type="ChEBI" id="CHEBI:15378"/>
        <dbReference type="ChEBI" id="CHEBI:33019"/>
        <dbReference type="ChEBI" id="CHEBI:59457"/>
        <dbReference type="ChEBI" id="CHEBI:73183"/>
        <dbReference type="EC" id="3.6.1.31"/>
    </reaction>
</comment>
<keyword evidence="13" id="KW-1185">Reference proteome</keyword>
<dbReference type="GO" id="GO:0004636">
    <property type="term" value="F:phosphoribosyl-ATP diphosphatase activity"/>
    <property type="evidence" value="ECO:0007669"/>
    <property type="project" value="UniProtKB-EC"/>
</dbReference>
<evidence type="ECO:0000256" key="4">
    <source>
        <dbReference type="ARBA" id="ARBA00005204"/>
    </source>
</evidence>
<evidence type="ECO:0000256" key="9">
    <source>
        <dbReference type="ARBA" id="ARBA00023102"/>
    </source>
</evidence>
<evidence type="ECO:0000259" key="11">
    <source>
        <dbReference type="Pfam" id="PF01502"/>
    </source>
</evidence>
<comment type="pathway">
    <text evidence="4">Amino-acid biosynthesis; L-histidine biosynthesis; L-histidine from 5-phospho-alpha-D-ribose 1-diphosphate: step 2/9.</text>
</comment>
<keyword evidence="8" id="KW-0067">ATP-binding</keyword>
<evidence type="ECO:0000313" key="13">
    <source>
        <dbReference type="Proteomes" id="UP000001449"/>
    </source>
</evidence>
<feature type="domain" description="Phosphoribosyl-AMP cyclohydrolase" evidence="11">
    <location>
        <begin position="82"/>
        <end position="157"/>
    </location>
</feature>
<dbReference type="Pfam" id="PF01502">
    <property type="entry name" value="PRA-CH"/>
    <property type="match status" value="1"/>
</dbReference>
<dbReference type="EC" id="3.5.4.19" evidence="12"/>
<dbReference type="InParanoid" id="B8BUA9"/>